<reference evidence="2" key="1">
    <citation type="journal article" date="2014" name="Int. J. Syst. Evol. Microbiol.">
        <title>Complete genome sequence of Corynebacterium casei LMG S-19264T (=DSM 44701T), isolated from a smear-ripened cheese.</title>
        <authorList>
            <consortium name="US DOE Joint Genome Institute (JGI-PGF)"/>
            <person name="Walter F."/>
            <person name="Albersmeier A."/>
            <person name="Kalinowski J."/>
            <person name="Ruckert C."/>
        </authorList>
    </citation>
    <scope>NUCLEOTIDE SEQUENCE</scope>
    <source>
        <strain evidence="2">JCM 4386</strain>
    </source>
</reference>
<feature type="compositionally biased region" description="Basic and acidic residues" evidence="1">
    <location>
        <begin position="15"/>
        <end position="31"/>
    </location>
</feature>
<sequence length="69" mass="7412">MTGTYALISPAGSPEFREGVPDRMRKDADPRHGALRVHHSAFLMGAGRAELTGRLLVVDGGGRADTPRR</sequence>
<protein>
    <submittedName>
        <fullName evidence="2">Uncharacterized protein</fullName>
    </submittedName>
</protein>
<dbReference type="EMBL" id="BMTL01000020">
    <property type="protein sequence ID" value="GGS02812.1"/>
    <property type="molecule type" value="Genomic_DNA"/>
</dbReference>
<dbReference type="RefSeq" id="WP_190151285.1">
    <property type="nucleotide sequence ID" value="NZ_BMTL01000020.1"/>
</dbReference>
<reference evidence="2" key="2">
    <citation type="submission" date="2020-09" db="EMBL/GenBank/DDBJ databases">
        <authorList>
            <person name="Sun Q."/>
            <person name="Ohkuma M."/>
        </authorList>
    </citation>
    <scope>NUCLEOTIDE SEQUENCE</scope>
    <source>
        <strain evidence="2">JCM 4386</strain>
    </source>
</reference>
<dbReference type="AlphaFoldDB" id="A0A918FZG0"/>
<keyword evidence="3" id="KW-1185">Reference proteome</keyword>
<organism evidence="2 3">
    <name type="scientific">Streptomyces humidus</name>
    <dbReference type="NCBI Taxonomy" id="52259"/>
    <lineage>
        <taxon>Bacteria</taxon>
        <taxon>Bacillati</taxon>
        <taxon>Actinomycetota</taxon>
        <taxon>Actinomycetes</taxon>
        <taxon>Kitasatosporales</taxon>
        <taxon>Streptomycetaceae</taxon>
        <taxon>Streptomyces</taxon>
    </lineage>
</organism>
<accession>A0A918FZG0</accession>
<comment type="caution">
    <text evidence="2">The sequence shown here is derived from an EMBL/GenBank/DDBJ whole genome shotgun (WGS) entry which is preliminary data.</text>
</comment>
<evidence type="ECO:0000256" key="1">
    <source>
        <dbReference type="SAM" id="MobiDB-lite"/>
    </source>
</evidence>
<dbReference type="Proteomes" id="UP000606194">
    <property type="component" value="Unassembled WGS sequence"/>
</dbReference>
<gene>
    <name evidence="2" type="ORF">GCM10010269_47130</name>
</gene>
<evidence type="ECO:0000313" key="2">
    <source>
        <dbReference type="EMBL" id="GGS02812.1"/>
    </source>
</evidence>
<evidence type="ECO:0000313" key="3">
    <source>
        <dbReference type="Proteomes" id="UP000606194"/>
    </source>
</evidence>
<feature type="region of interest" description="Disordered" evidence="1">
    <location>
        <begin position="1"/>
        <end position="31"/>
    </location>
</feature>
<proteinExistence type="predicted"/>
<name>A0A918FZG0_9ACTN</name>